<keyword evidence="4 15" id="KW-0285">Flavoprotein</keyword>
<comment type="similarity">
    <text evidence="15">Belongs to the ribF family.</text>
</comment>
<dbReference type="InterPro" id="IPR004821">
    <property type="entry name" value="Cyt_trans-like"/>
</dbReference>
<evidence type="ECO:0000259" key="16">
    <source>
        <dbReference type="SMART" id="SM00904"/>
    </source>
</evidence>
<dbReference type="EMBL" id="JAVBVO010000003">
    <property type="protein sequence ID" value="MDZ5758124.1"/>
    <property type="molecule type" value="Genomic_DNA"/>
</dbReference>
<evidence type="ECO:0000256" key="9">
    <source>
        <dbReference type="ARBA" id="ARBA00022777"/>
    </source>
</evidence>
<reference evidence="17" key="1">
    <citation type="submission" date="2023-08" db="EMBL/GenBank/DDBJ databases">
        <title>Genomic characterization of piscicolin 126 produced by Carnobacterium maltaromaticum CM22 strain isolated from salmon (Salmo salar).</title>
        <authorList>
            <person name="Gonzalez-Gragera E."/>
            <person name="Garcia-Lopez J.D."/>
            <person name="Teso-Perez C."/>
            <person name="Gimenez-Hernandez I."/>
            <person name="Peralta-Sanchez J.M."/>
            <person name="Valdivia E."/>
            <person name="Montalban-Lopez M."/>
            <person name="Martin-Platero A.M."/>
            <person name="Banos A."/>
            <person name="Martinez-Bueno M."/>
        </authorList>
    </citation>
    <scope>NUCLEOTIDE SEQUENCE</scope>
    <source>
        <strain evidence="17">CM22</strain>
    </source>
</reference>
<evidence type="ECO:0000256" key="2">
    <source>
        <dbReference type="ARBA" id="ARBA00004726"/>
    </source>
</evidence>
<dbReference type="Gene3D" id="3.40.50.620">
    <property type="entry name" value="HUPs"/>
    <property type="match status" value="1"/>
</dbReference>
<keyword evidence="9 15" id="KW-0418">Kinase</keyword>
<organism evidence="17 18">
    <name type="scientific">Carnobacterium maltaromaticum</name>
    <name type="common">Carnobacterium piscicola</name>
    <dbReference type="NCBI Taxonomy" id="2751"/>
    <lineage>
        <taxon>Bacteria</taxon>
        <taxon>Bacillati</taxon>
        <taxon>Bacillota</taxon>
        <taxon>Bacilli</taxon>
        <taxon>Lactobacillales</taxon>
        <taxon>Carnobacteriaceae</taxon>
        <taxon>Carnobacterium</taxon>
    </lineage>
</organism>
<dbReference type="Pfam" id="PF01687">
    <property type="entry name" value="Flavokinase"/>
    <property type="match status" value="1"/>
</dbReference>
<evidence type="ECO:0000256" key="8">
    <source>
        <dbReference type="ARBA" id="ARBA00022741"/>
    </source>
</evidence>
<evidence type="ECO:0000256" key="13">
    <source>
        <dbReference type="ARBA" id="ARBA00047880"/>
    </source>
</evidence>
<dbReference type="SUPFAM" id="SSF82114">
    <property type="entry name" value="Riboflavin kinase-like"/>
    <property type="match status" value="1"/>
</dbReference>
<dbReference type="SUPFAM" id="SSF52374">
    <property type="entry name" value="Nucleotidylyl transferase"/>
    <property type="match status" value="1"/>
</dbReference>
<dbReference type="SMART" id="SM00904">
    <property type="entry name" value="Flavokinase"/>
    <property type="match status" value="1"/>
</dbReference>
<keyword evidence="5 15" id="KW-0288">FMN</keyword>
<evidence type="ECO:0000256" key="5">
    <source>
        <dbReference type="ARBA" id="ARBA00022643"/>
    </source>
</evidence>
<accession>A0AAW9JS48</accession>
<dbReference type="Proteomes" id="UP001290462">
    <property type="component" value="Unassembled WGS sequence"/>
</dbReference>
<sequence>MKVINIHHPYEASQIPNEDVVLALGFFDGVHLGHQEVIERAKKIADEKKLKLAVMTFNQHPSIVFQKINPEQMKYLSTIERKKCLMEDLGVDYLYIIEFTSHFASLAPLDFVDQYMVDLHAKVVVAGFDYTYGPKEIADMAHLPEYAAERFDVVVVDKQTTDNKKISSTRIREKLAEGEMEKVNALLGYAYQTPGRVVHGDARGRLLGFPTANIEVTSGVRLPQPGIYAVKIKVGQNWHLGMASIGYNVTFGDDRDLTVEVYILDFNQDIYGEQVEVAWYHYLRSELKFDSVEQLIAQLKQDEIDTATFFNESK</sequence>
<evidence type="ECO:0000256" key="14">
    <source>
        <dbReference type="ARBA" id="ARBA00049494"/>
    </source>
</evidence>
<dbReference type="InterPro" id="IPR023465">
    <property type="entry name" value="Riboflavin_kinase_dom_sf"/>
</dbReference>
<keyword evidence="11 15" id="KW-0067">ATP-binding</keyword>
<dbReference type="GO" id="GO:0003919">
    <property type="term" value="F:FMN adenylyltransferase activity"/>
    <property type="evidence" value="ECO:0007669"/>
    <property type="project" value="UniProtKB-UniRule"/>
</dbReference>
<comment type="pathway">
    <text evidence="2 15">Cofactor biosynthesis; FAD biosynthesis; FAD from FMN: step 1/1.</text>
</comment>
<dbReference type="NCBIfam" id="TIGR00125">
    <property type="entry name" value="cyt_tran_rel"/>
    <property type="match status" value="1"/>
</dbReference>
<gene>
    <name evidence="17" type="primary">ribF</name>
    <name evidence="17" type="ORF">RAK27_05575</name>
</gene>
<dbReference type="GO" id="GO:0009398">
    <property type="term" value="P:FMN biosynthetic process"/>
    <property type="evidence" value="ECO:0007669"/>
    <property type="project" value="UniProtKB-UniRule"/>
</dbReference>
<keyword evidence="6 15" id="KW-0808">Transferase</keyword>
<dbReference type="GO" id="GO:0006747">
    <property type="term" value="P:FAD biosynthetic process"/>
    <property type="evidence" value="ECO:0007669"/>
    <property type="project" value="UniProtKB-UniRule"/>
</dbReference>
<keyword evidence="10 15" id="KW-0274">FAD</keyword>
<name>A0AAW9JS48_CARML</name>
<dbReference type="EC" id="2.7.1.26" evidence="15"/>
<evidence type="ECO:0000256" key="7">
    <source>
        <dbReference type="ARBA" id="ARBA00022695"/>
    </source>
</evidence>
<keyword evidence="8 15" id="KW-0547">Nucleotide-binding</keyword>
<dbReference type="FunFam" id="2.40.30.30:FF:000003">
    <property type="entry name" value="Riboflavin biosynthesis protein"/>
    <property type="match status" value="1"/>
</dbReference>
<dbReference type="NCBIfam" id="NF004162">
    <property type="entry name" value="PRK05627.1-5"/>
    <property type="match status" value="1"/>
</dbReference>
<dbReference type="AlphaFoldDB" id="A0AAW9JS48"/>
<dbReference type="GO" id="GO:0008531">
    <property type="term" value="F:riboflavin kinase activity"/>
    <property type="evidence" value="ECO:0007669"/>
    <property type="project" value="UniProtKB-UniRule"/>
</dbReference>
<dbReference type="InterPro" id="IPR002606">
    <property type="entry name" value="Riboflavin_kinase_bac"/>
</dbReference>
<dbReference type="EC" id="2.7.7.2" evidence="15"/>
<protein>
    <recommendedName>
        <fullName evidence="15">Riboflavin biosynthesis protein</fullName>
    </recommendedName>
    <domain>
        <recommendedName>
            <fullName evidence="15">Riboflavin kinase</fullName>
            <ecNumber evidence="15">2.7.1.26</ecNumber>
        </recommendedName>
        <alternativeName>
            <fullName evidence="15">Flavokinase</fullName>
        </alternativeName>
    </domain>
    <domain>
        <recommendedName>
            <fullName evidence="15">FMN adenylyltransferase</fullName>
            <ecNumber evidence="15">2.7.7.2</ecNumber>
        </recommendedName>
        <alternativeName>
            <fullName evidence="15">FAD pyrophosphorylase</fullName>
        </alternativeName>
        <alternativeName>
            <fullName evidence="15">FAD synthase</fullName>
        </alternativeName>
    </domain>
</protein>
<evidence type="ECO:0000256" key="15">
    <source>
        <dbReference type="PIRNR" id="PIRNR004491"/>
    </source>
</evidence>
<dbReference type="GO" id="GO:0005524">
    <property type="term" value="F:ATP binding"/>
    <property type="evidence" value="ECO:0007669"/>
    <property type="project" value="UniProtKB-UniRule"/>
</dbReference>
<comment type="caution">
    <text evidence="17">The sequence shown here is derived from an EMBL/GenBank/DDBJ whole genome shotgun (WGS) entry which is preliminary data.</text>
</comment>
<comment type="function">
    <text evidence="1">Catalyzes the phosphorylation of riboflavin to FMN followed by the adenylation of FMN to FAD.</text>
</comment>
<keyword evidence="12" id="KW-0511">Multifunctional enzyme</keyword>
<keyword evidence="7 15" id="KW-0548">Nucleotidyltransferase</keyword>
<dbReference type="InterPro" id="IPR015865">
    <property type="entry name" value="Riboflavin_kinase_bac/euk"/>
</dbReference>
<evidence type="ECO:0000256" key="3">
    <source>
        <dbReference type="ARBA" id="ARBA00005201"/>
    </source>
</evidence>
<evidence type="ECO:0000256" key="4">
    <source>
        <dbReference type="ARBA" id="ARBA00022630"/>
    </source>
</evidence>
<dbReference type="NCBIfam" id="TIGR00083">
    <property type="entry name" value="ribF"/>
    <property type="match status" value="1"/>
</dbReference>
<proteinExistence type="inferred from homology"/>
<comment type="pathway">
    <text evidence="3 15">Cofactor biosynthesis; FMN biosynthesis; FMN from riboflavin (ATP route): step 1/1.</text>
</comment>
<dbReference type="RefSeq" id="WP_056998877.1">
    <property type="nucleotide sequence ID" value="NZ_BJOJ01000019.1"/>
</dbReference>
<dbReference type="InterPro" id="IPR015864">
    <property type="entry name" value="FAD_synthase"/>
</dbReference>
<comment type="catalytic activity">
    <reaction evidence="14 15">
        <text>FMN + ATP + H(+) = FAD + diphosphate</text>
        <dbReference type="Rhea" id="RHEA:17237"/>
        <dbReference type="ChEBI" id="CHEBI:15378"/>
        <dbReference type="ChEBI" id="CHEBI:30616"/>
        <dbReference type="ChEBI" id="CHEBI:33019"/>
        <dbReference type="ChEBI" id="CHEBI:57692"/>
        <dbReference type="ChEBI" id="CHEBI:58210"/>
        <dbReference type="EC" id="2.7.7.2"/>
    </reaction>
</comment>
<dbReference type="PANTHER" id="PTHR22749:SF6">
    <property type="entry name" value="RIBOFLAVIN KINASE"/>
    <property type="match status" value="1"/>
</dbReference>
<dbReference type="GO" id="GO:0009231">
    <property type="term" value="P:riboflavin biosynthetic process"/>
    <property type="evidence" value="ECO:0007669"/>
    <property type="project" value="InterPro"/>
</dbReference>
<dbReference type="Gene3D" id="2.40.30.30">
    <property type="entry name" value="Riboflavin kinase-like"/>
    <property type="match status" value="1"/>
</dbReference>
<evidence type="ECO:0000256" key="6">
    <source>
        <dbReference type="ARBA" id="ARBA00022679"/>
    </source>
</evidence>
<evidence type="ECO:0000256" key="11">
    <source>
        <dbReference type="ARBA" id="ARBA00022840"/>
    </source>
</evidence>
<dbReference type="InterPro" id="IPR014729">
    <property type="entry name" value="Rossmann-like_a/b/a_fold"/>
</dbReference>
<evidence type="ECO:0000256" key="1">
    <source>
        <dbReference type="ARBA" id="ARBA00002121"/>
    </source>
</evidence>
<dbReference type="PIRSF" id="PIRSF004491">
    <property type="entry name" value="FAD_Synth"/>
    <property type="match status" value="1"/>
</dbReference>
<evidence type="ECO:0000256" key="10">
    <source>
        <dbReference type="ARBA" id="ARBA00022827"/>
    </source>
</evidence>
<dbReference type="InterPro" id="IPR023468">
    <property type="entry name" value="Riboflavin_kinase"/>
</dbReference>
<dbReference type="PANTHER" id="PTHR22749">
    <property type="entry name" value="RIBOFLAVIN KINASE/FMN ADENYLYLTRANSFERASE"/>
    <property type="match status" value="1"/>
</dbReference>
<dbReference type="CDD" id="cd02064">
    <property type="entry name" value="FAD_synthetase_N"/>
    <property type="match status" value="1"/>
</dbReference>
<dbReference type="Pfam" id="PF06574">
    <property type="entry name" value="FAD_syn"/>
    <property type="match status" value="1"/>
</dbReference>
<evidence type="ECO:0000313" key="18">
    <source>
        <dbReference type="Proteomes" id="UP001290462"/>
    </source>
</evidence>
<feature type="domain" description="Riboflavin kinase" evidence="16">
    <location>
        <begin position="186"/>
        <end position="311"/>
    </location>
</feature>
<evidence type="ECO:0000313" key="17">
    <source>
        <dbReference type="EMBL" id="MDZ5758124.1"/>
    </source>
</evidence>
<evidence type="ECO:0000256" key="12">
    <source>
        <dbReference type="ARBA" id="ARBA00023268"/>
    </source>
</evidence>
<comment type="catalytic activity">
    <reaction evidence="13 15">
        <text>riboflavin + ATP = FMN + ADP + H(+)</text>
        <dbReference type="Rhea" id="RHEA:14357"/>
        <dbReference type="ChEBI" id="CHEBI:15378"/>
        <dbReference type="ChEBI" id="CHEBI:30616"/>
        <dbReference type="ChEBI" id="CHEBI:57986"/>
        <dbReference type="ChEBI" id="CHEBI:58210"/>
        <dbReference type="ChEBI" id="CHEBI:456216"/>
        <dbReference type="EC" id="2.7.1.26"/>
    </reaction>
</comment>
<dbReference type="FunFam" id="3.40.50.620:FF:000021">
    <property type="entry name" value="Riboflavin biosynthesis protein"/>
    <property type="match status" value="1"/>
</dbReference>